<dbReference type="SUPFAM" id="SSF81811">
    <property type="entry name" value="Helical domain of Sec23/24"/>
    <property type="match status" value="1"/>
</dbReference>
<gene>
    <name evidence="16" type="primary">SEC24B</name>
    <name evidence="16" type="ORF">Tcan_13354</name>
</gene>
<evidence type="ECO:0000256" key="2">
    <source>
        <dbReference type="ARBA" id="ARBA00004394"/>
    </source>
</evidence>
<dbReference type="Pfam" id="PF04810">
    <property type="entry name" value="zf-Sec23_Sec24"/>
    <property type="match status" value="1"/>
</dbReference>
<dbReference type="SUPFAM" id="SSF81995">
    <property type="entry name" value="beta-sandwich domain of Sec23/24"/>
    <property type="match status" value="1"/>
</dbReference>
<evidence type="ECO:0000259" key="15">
    <source>
        <dbReference type="Pfam" id="PF08033"/>
    </source>
</evidence>
<dbReference type="InterPro" id="IPR029006">
    <property type="entry name" value="ADF-H/Gelsolin-like_dom_sf"/>
</dbReference>
<dbReference type="GO" id="GO:0070971">
    <property type="term" value="C:endoplasmic reticulum exit site"/>
    <property type="evidence" value="ECO:0007669"/>
    <property type="project" value="TreeGrafter"/>
</dbReference>
<dbReference type="Proteomes" id="UP000031036">
    <property type="component" value="Unassembled WGS sequence"/>
</dbReference>
<evidence type="ECO:0000259" key="12">
    <source>
        <dbReference type="Pfam" id="PF04810"/>
    </source>
</evidence>
<name>A0A0B2VAU2_TOXCA</name>
<dbReference type="GO" id="GO:0090110">
    <property type="term" value="P:COPII-coated vesicle cargo loading"/>
    <property type="evidence" value="ECO:0007669"/>
    <property type="project" value="TreeGrafter"/>
</dbReference>
<dbReference type="InterPro" id="IPR012990">
    <property type="entry name" value="Beta-sandwich_Sec23_24"/>
</dbReference>
<dbReference type="STRING" id="6265.A0A0B2VAU2"/>
<keyword evidence="9" id="KW-0333">Golgi apparatus</keyword>
<dbReference type="Gene3D" id="1.20.120.730">
    <property type="entry name" value="Sec23/Sec24 helical domain"/>
    <property type="match status" value="1"/>
</dbReference>
<dbReference type="GO" id="GO:0000139">
    <property type="term" value="C:Golgi membrane"/>
    <property type="evidence" value="ECO:0007669"/>
    <property type="project" value="UniProtKB-SubCell"/>
</dbReference>
<keyword evidence="17" id="KW-1185">Reference proteome</keyword>
<evidence type="ECO:0000256" key="1">
    <source>
        <dbReference type="ARBA" id="ARBA00004299"/>
    </source>
</evidence>
<evidence type="ECO:0000256" key="4">
    <source>
        <dbReference type="ARBA" id="ARBA00008334"/>
    </source>
</evidence>
<dbReference type="Gene3D" id="2.60.40.1670">
    <property type="entry name" value="beta-sandwich domain of Sec23/24"/>
    <property type="match status" value="1"/>
</dbReference>
<dbReference type="Gene3D" id="3.40.50.410">
    <property type="entry name" value="von Willebrand factor, type A domain"/>
    <property type="match status" value="1"/>
</dbReference>
<dbReference type="Pfam" id="PF04811">
    <property type="entry name" value="Sec23_trunk"/>
    <property type="match status" value="2"/>
</dbReference>
<dbReference type="Gene3D" id="2.30.30.380">
    <property type="entry name" value="Zn-finger domain of Sec23/24"/>
    <property type="match status" value="1"/>
</dbReference>
<dbReference type="OrthoDB" id="49016at2759"/>
<evidence type="ECO:0000256" key="10">
    <source>
        <dbReference type="ARBA" id="ARBA00023136"/>
    </source>
</evidence>
<dbReference type="OMA" id="NITNCDD"/>
<feature type="domain" description="Zinc finger Sec23/Sec24-type" evidence="12">
    <location>
        <begin position="121"/>
        <end position="157"/>
    </location>
</feature>
<feature type="domain" description="Sec23/Sec24 beta-sandwich" evidence="15">
    <location>
        <begin position="471"/>
        <end position="555"/>
    </location>
</feature>
<dbReference type="Gene3D" id="3.40.20.10">
    <property type="entry name" value="Severin"/>
    <property type="match status" value="1"/>
</dbReference>
<evidence type="ECO:0000256" key="8">
    <source>
        <dbReference type="ARBA" id="ARBA00022927"/>
    </source>
</evidence>
<dbReference type="InterPro" id="IPR036465">
    <property type="entry name" value="vWFA_dom_sf"/>
</dbReference>
<feature type="domain" description="Sec23/Sec24 trunk" evidence="13">
    <location>
        <begin position="195"/>
        <end position="353"/>
    </location>
</feature>
<dbReference type="InterPro" id="IPR036180">
    <property type="entry name" value="Gelsolin-like_dom_sf"/>
</dbReference>
<evidence type="ECO:0000256" key="7">
    <source>
        <dbReference type="ARBA" id="ARBA00022892"/>
    </source>
</evidence>
<keyword evidence="7" id="KW-0931">ER-Golgi transport</keyword>
<dbReference type="InterPro" id="IPR050550">
    <property type="entry name" value="SEC23_SEC24_subfamily"/>
</dbReference>
<dbReference type="SUPFAM" id="SSF82754">
    <property type="entry name" value="C-terminal, gelsolin-like domain of Sec23/24"/>
    <property type="match status" value="1"/>
</dbReference>
<keyword evidence="11" id="KW-0968">Cytoplasmic vesicle</keyword>
<dbReference type="InterPro" id="IPR036174">
    <property type="entry name" value="Znf_Sec23_Sec24_sf"/>
</dbReference>
<comment type="similarity">
    <text evidence="4">Belongs to the SEC23/SEC24 family. SEC24 subfamily.</text>
</comment>
<dbReference type="EMBL" id="JPKZ01001702">
    <property type="protein sequence ID" value="KHN80621.1"/>
    <property type="molecule type" value="Genomic_DNA"/>
</dbReference>
<dbReference type="GO" id="GO:0000149">
    <property type="term" value="F:SNARE binding"/>
    <property type="evidence" value="ECO:0007669"/>
    <property type="project" value="TreeGrafter"/>
</dbReference>
<evidence type="ECO:0000256" key="3">
    <source>
        <dbReference type="ARBA" id="ARBA00004397"/>
    </source>
</evidence>
<dbReference type="InterPro" id="IPR006900">
    <property type="entry name" value="Sec23/24_helical_dom"/>
</dbReference>
<evidence type="ECO:0000256" key="5">
    <source>
        <dbReference type="ARBA" id="ARBA00022448"/>
    </source>
</evidence>
<protein>
    <submittedName>
        <fullName evidence="16">Protein transport protein Sec24B</fullName>
    </submittedName>
</protein>
<dbReference type="PANTHER" id="PTHR13803">
    <property type="entry name" value="SEC24-RELATED PROTEIN"/>
    <property type="match status" value="1"/>
</dbReference>
<evidence type="ECO:0000259" key="14">
    <source>
        <dbReference type="Pfam" id="PF04815"/>
    </source>
</evidence>
<dbReference type="AlphaFoldDB" id="A0A0B2VAU2"/>
<evidence type="ECO:0000256" key="6">
    <source>
        <dbReference type="ARBA" id="ARBA00022824"/>
    </source>
</evidence>
<dbReference type="PANTHER" id="PTHR13803:SF39">
    <property type="entry name" value="SECRETORY 24AB, ISOFORM A"/>
    <property type="match status" value="1"/>
</dbReference>
<dbReference type="InterPro" id="IPR006895">
    <property type="entry name" value="Znf_Sec23_Sec24"/>
</dbReference>
<evidence type="ECO:0000256" key="9">
    <source>
        <dbReference type="ARBA" id="ARBA00023034"/>
    </source>
</evidence>
<comment type="subcellular location">
    <subcellularLocation>
        <location evidence="1">Cytoplasmic vesicle</location>
        <location evidence="1">COPII-coated vesicle membrane</location>
        <topology evidence="1">Peripheral membrane protein</topology>
        <orientation evidence="1">Cytoplasmic side</orientation>
    </subcellularLocation>
    <subcellularLocation>
        <location evidence="3">Endoplasmic reticulum membrane</location>
        <topology evidence="3">Peripheral membrane protein</topology>
        <orientation evidence="3">Cytoplasmic side</orientation>
    </subcellularLocation>
    <subcellularLocation>
        <location evidence="2">Golgi apparatus membrane</location>
    </subcellularLocation>
</comment>
<evidence type="ECO:0000259" key="13">
    <source>
        <dbReference type="Pfam" id="PF04811"/>
    </source>
</evidence>
<accession>A0A0B2VAU2</accession>
<dbReference type="GO" id="GO:0006886">
    <property type="term" value="P:intracellular protein transport"/>
    <property type="evidence" value="ECO:0007669"/>
    <property type="project" value="InterPro"/>
</dbReference>
<evidence type="ECO:0000256" key="11">
    <source>
        <dbReference type="ARBA" id="ARBA00023329"/>
    </source>
</evidence>
<evidence type="ECO:0000313" key="16">
    <source>
        <dbReference type="EMBL" id="KHN80621.1"/>
    </source>
</evidence>
<keyword evidence="6" id="KW-0256">Endoplasmic reticulum</keyword>
<dbReference type="Pfam" id="PF04815">
    <property type="entry name" value="Sec23_helical"/>
    <property type="match status" value="1"/>
</dbReference>
<proteinExistence type="inferred from homology"/>
<keyword evidence="5" id="KW-0813">Transport</keyword>
<dbReference type="SUPFAM" id="SSF53300">
    <property type="entry name" value="vWA-like"/>
    <property type="match status" value="1"/>
</dbReference>
<comment type="caution">
    <text evidence="16">The sequence shown here is derived from an EMBL/GenBank/DDBJ whole genome shotgun (WGS) entry which is preliminary data.</text>
</comment>
<dbReference type="GO" id="GO:0005789">
    <property type="term" value="C:endoplasmic reticulum membrane"/>
    <property type="evidence" value="ECO:0007669"/>
    <property type="project" value="UniProtKB-SubCell"/>
</dbReference>
<dbReference type="InterPro" id="IPR036175">
    <property type="entry name" value="Sec23/24_helical_dom_sf"/>
</dbReference>
<dbReference type="Pfam" id="PF08033">
    <property type="entry name" value="Sec23_BS"/>
    <property type="match status" value="1"/>
</dbReference>
<feature type="domain" description="Sec23/Sec24 trunk" evidence="13">
    <location>
        <begin position="392"/>
        <end position="464"/>
    </location>
</feature>
<evidence type="ECO:0000313" key="17">
    <source>
        <dbReference type="Proteomes" id="UP000031036"/>
    </source>
</evidence>
<dbReference type="GO" id="GO:0008270">
    <property type="term" value="F:zinc ion binding"/>
    <property type="evidence" value="ECO:0007669"/>
    <property type="project" value="InterPro"/>
</dbReference>
<sequence>MCISGLRMVNNTITATRFHSSPGISVRPLAECSDAALHHSRFVDLMQRRDLLSVHLDDTDIAVPSSVCNPTAFSTPGALRCTLRSVPQTQKLLKKSCLPFGLILKPFGSTEDVDVIDVSTIVRCRCCRAYINPYIYLPDTRHWQCNLCQKLNELPDDFILNSRNKPLEKGALRPELRSGSVEFIASSEFTSHPPHTFVYIFVLDVSHAAVESGYLSTFAEQMLQSLERMPSNERTLISILAVDAALHFFQFNEGASPRHIIVDDIQDPFIPVSSGLLVHLQDNIKVIAAFVQNLPLLFESNSSRSNCLGAALDVACELMQDFGGRITVIQTVLPNIGPGALASREDAHSEASLTEDDLEQPLCTCLVLAYVGRSGCSSIVRIAYTQMMDGRTLRPSTDFYKNFALRCLDLEIAVDLFLLSTRYADLATLAEMAKFSGGTSYFYRGYDVNDEQLQQKRFEAQLADYLTRDIGFEAMLRIRCSEGIAPHSFYGNFFVRSIDLMVMGNVNPHSAIGVKLEMQDDFSTLSNVSFQAALVYTSSKGVRRVRVHTLCLPLTKDLLTVYSDFDAKCAITLLSKIGSMSDCQEAMTNSLADVLKAFNTAVVHQSHTSLLLSPGGSMRLLPLYILAMLKHRGFSIERTIRLDERVSALLLFRTASSEIVELELYPALYKLNQFTAGEEDPSRLHLSYEFIDPDGLYLLDVGSYVYIYVMAAVGQVLVKDLFGVDCFKKIDEQKELRPTENIFSQRVHNFIRKLSIQRAMLPPVLVIREDGSMRNTFIDRLIEDRTQLSQSYADFLHYLHHKVQ</sequence>
<dbReference type="InterPro" id="IPR006896">
    <property type="entry name" value="Sec23/24_trunk_dom"/>
</dbReference>
<feature type="domain" description="Sec23/Sec24 helical" evidence="14">
    <location>
        <begin position="568"/>
        <end position="656"/>
    </location>
</feature>
<reference evidence="16 17" key="1">
    <citation type="submission" date="2014-11" db="EMBL/GenBank/DDBJ databases">
        <title>Genetic blueprint of the zoonotic pathogen Toxocara canis.</title>
        <authorList>
            <person name="Zhu X.-Q."/>
            <person name="Korhonen P.K."/>
            <person name="Cai H."/>
            <person name="Young N.D."/>
            <person name="Nejsum P."/>
            <person name="von Samson-Himmelstjerna G."/>
            <person name="Boag P.R."/>
            <person name="Tan P."/>
            <person name="Li Q."/>
            <person name="Min J."/>
            <person name="Yang Y."/>
            <person name="Wang X."/>
            <person name="Fang X."/>
            <person name="Hall R.S."/>
            <person name="Hofmann A."/>
            <person name="Sternberg P.W."/>
            <person name="Jex A.R."/>
            <person name="Gasser R.B."/>
        </authorList>
    </citation>
    <scope>NUCLEOTIDE SEQUENCE [LARGE SCALE GENOMIC DNA]</scope>
    <source>
        <strain evidence="16">PN_DK_2014</strain>
    </source>
</reference>
<organism evidence="16 17">
    <name type="scientific">Toxocara canis</name>
    <name type="common">Canine roundworm</name>
    <dbReference type="NCBI Taxonomy" id="6265"/>
    <lineage>
        <taxon>Eukaryota</taxon>
        <taxon>Metazoa</taxon>
        <taxon>Ecdysozoa</taxon>
        <taxon>Nematoda</taxon>
        <taxon>Chromadorea</taxon>
        <taxon>Rhabditida</taxon>
        <taxon>Spirurina</taxon>
        <taxon>Ascaridomorpha</taxon>
        <taxon>Ascaridoidea</taxon>
        <taxon>Toxocaridae</taxon>
        <taxon>Toxocara</taxon>
    </lineage>
</organism>
<keyword evidence="10" id="KW-0472">Membrane</keyword>
<dbReference type="SUPFAM" id="SSF82919">
    <property type="entry name" value="Zn-finger domain of Sec23/24"/>
    <property type="match status" value="1"/>
</dbReference>
<dbReference type="GO" id="GO:0030127">
    <property type="term" value="C:COPII vesicle coat"/>
    <property type="evidence" value="ECO:0007669"/>
    <property type="project" value="InterPro"/>
</dbReference>
<keyword evidence="8" id="KW-0653">Protein transport</keyword>